<protein>
    <submittedName>
        <fullName evidence="2">Uncharacterized protein</fullName>
    </submittedName>
</protein>
<keyword evidence="3" id="KW-1185">Reference proteome</keyword>
<proteinExistence type="predicted"/>
<reference evidence="2" key="1">
    <citation type="journal article" date="2009" name="Rice">
        <title>De Novo Next Generation Sequencing of Plant Genomes.</title>
        <authorList>
            <person name="Rounsley S."/>
            <person name="Marri P.R."/>
            <person name="Yu Y."/>
            <person name="He R."/>
            <person name="Sisneros N."/>
            <person name="Goicoechea J.L."/>
            <person name="Lee S.J."/>
            <person name="Angelova A."/>
            <person name="Kudrna D."/>
            <person name="Luo M."/>
            <person name="Affourtit J."/>
            <person name="Desany B."/>
            <person name="Knight J."/>
            <person name="Niazi F."/>
            <person name="Egholm M."/>
            <person name="Wing R.A."/>
        </authorList>
    </citation>
    <scope>NUCLEOTIDE SEQUENCE [LARGE SCALE GENOMIC DNA]</scope>
    <source>
        <strain evidence="2">cv. IRGC 105608</strain>
    </source>
</reference>
<feature type="region of interest" description="Disordered" evidence="1">
    <location>
        <begin position="1"/>
        <end position="39"/>
    </location>
</feature>
<dbReference type="AlphaFoldDB" id="A0A0D3G8E6"/>
<dbReference type="Proteomes" id="UP000026960">
    <property type="component" value="Chromosome 5"/>
</dbReference>
<name>A0A0D3G8E6_9ORYZ</name>
<dbReference type="EnsemblPlants" id="OBART05G18750.1">
    <property type="protein sequence ID" value="OBART05G18750.1"/>
    <property type="gene ID" value="OBART05G18750"/>
</dbReference>
<feature type="compositionally biased region" description="Basic residues" evidence="1">
    <location>
        <begin position="10"/>
        <end position="25"/>
    </location>
</feature>
<sequence length="87" mass="9562">MRRQVGGVGGRRRVAGVSGRRRVAGRPRPSNIHTEKEIDSGSGMVKYGSLSVGPQVNFISVCPYQLCATVEWQNKSVERYTGRLVKS</sequence>
<accession>A0A0D3G8E6</accession>
<dbReference type="HOGENOM" id="CLU_2486947_0_0_1"/>
<dbReference type="Gramene" id="OBART05G18750.1">
    <property type="protein sequence ID" value="OBART05G18750.1"/>
    <property type="gene ID" value="OBART05G18750"/>
</dbReference>
<reference evidence="2" key="2">
    <citation type="submission" date="2015-03" db="UniProtKB">
        <authorList>
            <consortium name="EnsemblPlants"/>
        </authorList>
    </citation>
    <scope>IDENTIFICATION</scope>
</reference>
<evidence type="ECO:0000256" key="1">
    <source>
        <dbReference type="SAM" id="MobiDB-lite"/>
    </source>
</evidence>
<dbReference type="PaxDb" id="65489-OBART05G18750.1"/>
<evidence type="ECO:0000313" key="3">
    <source>
        <dbReference type="Proteomes" id="UP000026960"/>
    </source>
</evidence>
<organism evidence="2">
    <name type="scientific">Oryza barthii</name>
    <dbReference type="NCBI Taxonomy" id="65489"/>
    <lineage>
        <taxon>Eukaryota</taxon>
        <taxon>Viridiplantae</taxon>
        <taxon>Streptophyta</taxon>
        <taxon>Embryophyta</taxon>
        <taxon>Tracheophyta</taxon>
        <taxon>Spermatophyta</taxon>
        <taxon>Magnoliopsida</taxon>
        <taxon>Liliopsida</taxon>
        <taxon>Poales</taxon>
        <taxon>Poaceae</taxon>
        <taxon>BOP clade</taxon>
        <taxon>Oryzoideae</taxon>
        <taxon>Oryzeae</taxon>
        <taxon>Oryzinae</taxon>
        <taxon>Oryza</taxon>
    </lineage>
</organism>
<evidence type="ECO:0000313" key="2">
    <source>
        <dbReference type="EnsemblPlants" id="OBART05G18750.1"/>
    </source>
</evidence>